<dbReference type="Gene3D" id="3.30.300.20">
    <property type="match status" value="1"/>
</dbReference>
<dbReference type="GO" id="GO:0008360">
    <property type="term" value="P:regulation of cell shape"/>
    <property type="evidence" value="ECO:0007669"/>
    <property type="project" value="UniProtKB-KW"/>
</dbReference>
<dbReference type="InterPro" id="IPR009019">
    <property type="entry name" value="KH_sf_prok-type"/>
</dbReference>
<dbReference type="EMBL" id="JABAFP010000011">
    <property type="protein sequence ID" value="NME41920.1"/>
    <property type="molecule type" value="Genomic_DNA"/>
</dbReference>
<reference evidence="9" key="2">
    <citation type="submission" date="2017-12" db="EMBL/GenBank/DDBJ databases">
        <authorList>
            <person name="Christensen H."/>
        </authorList>
    </citation>
    <scope>NUCLEOTIDE SEQUENCE [LARGE SCALE GENOMIC DNA]</scope>
    <source>
        <strain evidence="9">268A</strain>
    </source>
</reference>
<dbReference type="STRING" id="1601.GCA_001243975_00601"/>
<dbReference type="PANTHER" id="PTHR34654:SF1">
    <property type="entry name" value="RNA-BINDING PROTEIN KHPA"/>
    <property type="match status" value="1"/>
</dbReference>
<dbReference type="Proteomes" id="UP000234579">
    <property type="component" value="Unassembled WGS sequence"/>
</dbReference>
<dbReference type="AlphaFoldDB" id="A0A231QGX8"/>
<evidence type="ECO:0000313" key="9">
    <source>
        <dbReference type="Proteomes" id="UP000234579"/>
    </source>
</evidence>
<sequence>MTEADVKQLIITIVAPLVADPEAIRIETKRDTRFLNFNLTVAKDDVGRVIGKHGRIAQALRTLVYSVRLDDKSLRARLNIVDD</sequence>
<dbReference type="GO" id="GO:0009252">
    <property type="term" value="P:peptidoglycan biosynthetic process"/>
    <property type="evidence" value="ECO:0007669"/>
    <property type="project" value="UniProtKB-UniRule"/>
</dbReference>
<organism evidence="5 8">
    <name type="scientific">Ligilactobacillus agilis</name>
    <dbReference type="NCBI Taxonomy" id="1601"/>
    <lineage>
        <taxon>Bacteria</taxon>
        <taxon>Bacillati</taxon>
        <taxon>Bacillota</taxon>
        <taxon>Bacilli</taxon>
        <taxon>Lactobacillales</taxon>
        <taxon>Lactobacillaceae</taxon>
        <taxon>Ligilactobacillus</taxon>
    </lineage>
</organism>
<dbReference type="HAMAP" id="MF_00088">
    <property type="entry name" value="KhpA"/>
    <property type="match status" value="1"/>
</dbReference>
<dbReference type="GO" id="GO:0005737">
    <property type="term" value="C:cytoplasm"/>
    <property type="evidence" value="ECO:0007669"/>
    <property type="project" value="UniProtKB-SubCell"/>
</dbReference>
<dbReference type="GO" id="GO:0003723">
    <property type="term" value="F:RNA binding"/>
    <property type="evidence" value="ECO:0007669"/>
    <property type="project" value="UniProtKB-UniRule"/>
</dbReference>
<dbReference type="PANTHER" id="PTHR34654">
    <property type="entry name" value="UPF0109 PROTEIN SCO5592"/>
    <property type="match status" value="1"/>
</dbReference>
<evidence type="ECO:0000256" key="2">
    <source>
        <dbReference type="ARBA" id="ARBA00022884"/>
    </source>
</evidence>
<dbReference type="EMBL" id="CP104396">
    <property type="protein sequence ID" value="UXC62991.1"/>
    <property type="molecule type" value="Genomic_DNA"/>
</dbReference>
<gene>
    <name evidence="3" type="primary">khpA</name>
    <name evidence="5" type="ORF">AYP69_05710</name>
    <name evidence="6" type="ORF">CYR79_07235</name>
    <name evidence="4" type="ORF">HF863_03965</name>
    <name evidence="7" type="ORF">N4562_07920</name>
</gene>
<comment type="function">
    <text evidence="3">A probable RNA chaperone. Forms a complex with KhpB which binds to cellular RNA and controls its expression. Plays a role in peptidoglycan (PG) homeostasis and cell length regulation.</text>
</comment>
<accession>A0A231QGX8</accession>
<dbReference type="SUPFAM" id="SSF54814">
    <property type="entry name" value="Prokaryotic type KH domain (KH-domain type II)"/>
    <property type="match status" value="1"/>
</dbReference>
<dbReference type="Proteomes" id="UP000215261">
    <property type="component" value="Unassembled WGS sequence"/>
</dbReference>
<keyword evidence="3" id="KW-0143">Chaperone</keyword>
<dbReference type="CDD" id="cd22533">
    <property type="entry name" value="KH-II_YlqC-like"/>
    <property type="match status" value="1"/>
</dbReference>
<dbReference type="Pfam" id="PF13083">
    <property type="entry name" value="KH_KhpA-B"/>
    <property type="match status" value="1"/>
</dbReference>
<reference evidence="6" key="3">
    <citation type="submission" date="2017-12" db="EMBL/GenBank/DDBJ databases">
        <authorList>
            <person name="Hurst M.R.H."/>
        </authorList>
    </citation>
    <scope>NUCLEOTIDE SEQUENCE [LARGE SCALE GENOMIC DNA]</scope>
    <source>
        <strain evidence="6">268A</strain>
    </source>
</reference>
<protein>
    <recommendedName>
        <fullName evidence="3">RNA-binding protein KhpA</fullName>
    </recommendedName>
    <alternativeName>
        <fullName evidence="3">KH-domain protein A</fullName>
    </alternativeName>
</protein>
<reference evidence="5 8" key="1">
    <citation type="submission" date="2016-03" db="EMBL/GenBank/DDBJ databases">
        <title>Sequencing of Lactobacillus Species from Commercial Turkeys.</title>
        <authorList>
            <person name="Johnson T.J."/>
            <person name="Youmans B.P."/>
            <person name="Case K.A."/>
        </authorList>
    </citation>
    <scope>NUCLEOTIDE SEQUENCE [LARGE SCALE GENOMIC DNA]</scope>
    <source>
        <strain evidence="5 8">UMNLA1</strain>
    </source>
</reference>
<evidence type="ECO:0000313" key="4">
    <source>
        <dbReference type="EMBL" id="NME41920.1"/>
    </source>
</evidence>
<dbReference type="InterPro" id="IPR015946">
    <property type="entry name" value="KH_dom-like_a/b"/>
</dbReference>
<evidence type="ECO:0000313" key="10">
    <source>
        <dbReference type="Proteomes" id="UP000563853"/>
    </source>
</evidence>
<reference evidence="4 10" key="4">
    <citation type="submission" date="2020-04" db="EMBL/GenBank/DDBJ databases">
        <authorList>
            <person name="Hitch T.C.A."/>
            <person name="Wylensek D."/>
            <person name="Clavel T."/>
        </authorList>
    </citation>
    <scope>NUCLEOTIDE SEQUENCE [LARGE SCALE GENOMIC DNA]</scope>
    <source>
        <strain evidence="4 10">WCA-389-WT-5H1</strain>
    </source>
</reference>
<comment type="subunit">
    <text evidence="3">Forms a complex with KhpB.</text>
</comment>
<keyword evidence="3" id="KW-0961">Cell wall biogenesis/degradation</keyword>
<dbReference type="Proteomes" id="UP001058429">
    <property type="component" value="Chromosome"/>
</dbReference>
<dbReference type="EMBL" id="LUGO01000048">
    <property type="protein sequence ID" value="OXS40193.1"/>
    <property type="molecule type" value="Genomic_DNA"/>
</dbReference>
<evidence type="ECO:0000313" key="7">
    <source>
        <dbReference type="EMBL" id="UXC62991.1"/>
    </source>
</evidence>
<evidence type="ECO:0000256" key="3">
    <source>
        <dbReference type="HAMAP-Rule" id="MF_00088"/>
    </source>
</evidence>
<comment type="subcellular location">
    <subcellularLocation>
        <location evidence="3">Cytoplasm</location>
    </subcellularLocation>
</comment>
<keyword evidence="3" id="KW-0133">Cell shape</keyword>
<dbReference type="GO" id="GO:0071555">
    <property type="term" value="P:cell wall organization"/>
    <property type="evidence" value="ECO:0007669"/>
    <property type="project" value="UniProtKB-KW"/>
</dbReference>
<dbReference type="InterPro" id="IPR020627">
    <property type="entry name" value="KhpA"/>
</dbReference>
<reference evidence="7" key="5">
    <citation type="submission" date="2022-09" db="EMBL/GenBank/DDBJ databases">
        <title>Complete genome of Ligilactobacillus agilis AM_LB6, isolated from chicken feces.</title>
        <authorList>
            <person name="den Bakker H.C."/>
            <person name="Mann A."/>
        </authorList>
    </citation>
    <scope>NUCLEOTIDE SEQUENCE</scope>
    <source>
        <strain evidence="7">AM_LB6</strain>
    </source>
</reference>
<evidence type="ECO:0000313" key="8">
    <source>
        <dbReference type="Proteomes" id="UP000215261"/>
    </source>
</evidence>
<dbReference type="KEGG" id="lagl:BEN83_06585"/>
<evidence type="ECO:0000256" key="1">
    <source>
        <dbReference type="ARBA" id="ARBA00022490"/>
    </source>
</evidence>
<dbReference type="RefSeq" id="WP_089143867.1">
    <property type="nucleotide sequence ID" value="NZ_BLAM01000024.1"/>
</dbReference>
<evidence type="ECO:0000313" key="5">
    <source>
        <dbReference type="EMBL" id="OXS40193.1"/>
    </source>
</evidence>
<keyword evidence="2 3" id="KW-0694">RNA-binding</keyword>
<comment type="similarity">
    <text evidence="3">Belongs to the KhpA RNA-binding protein family.</text>
</comment>
<dbReference type="EMBL" id="PKGI01000034">
    <property type="protein sequence ID" value="PLA76237.1"/>
    <property type="molecule type" value="Genomic_DNA"/>
</dbReference>
<dbReference type="GeneID" id="75137771"/>
<evidence type="ECO:0000313" key="6">
    <source>
        <dbReference type="EMBL" id="PLA76237.1"/>
    </source>
</evidence>
<keyword evidence="1 3" id="KW-0963">Cytoplasm</keyword>
<proteinExistence type="inferred from homology"/>
<name>A0A231QGX8_9LACO</name>
<dbReference type="Proteomes" id="UP000563853">
    <property type="component" value="Unassembled WGS sequence"/>
</dbReference>